<dbReference type="PROSITE" id="PS51186">
    <property type="entry name" value="GNAT"/>
    <property type="match status" value="1"/>
</dbReference>
<dbReference type="Gene3D" id="3.40.630.30">
    <property type="match status" value="1"/>
</dbReference>
<name>A0A074XGC7_9PEZI</name>
<keyword evidence="2" id="KW-1133">Transmembrane helix</keyword>
<dbReference type="RefSeq" id="XP_013427534.1">
    <property type="nucleotide sequence ID" value="XM_013572080.1"/>
</dbReference>
<feature type="region of interest" description="Disordered" evidence="1">
    <location>
        <begin position="1"/>
        <end position="27"/>
    </location>
</feature>
<accession>A0A074XGC7</accession>
<protein>
    <recommendedName>
        <fullName evidence="3">N-acetyltransferase domain-containing protein</fullName>
    </recommendedName>
</protein>
<dbReference type="OrthoDB" id="5343688at2759"/>
<evidence type="ECO:0000256" key="1">
    <source>
        <dbReference type="SAM" id="MobiDB-lite"/>
    </source>
</evidence>
<sequence>MSTPPSMRASASSIGPPSPLQNAIDNGSDEVPGGPLAGIPDLKTYVAETEEEKLAALKLVADGIAQTRQTANRILMFHPVNFGIFLAFIAFVGQYLYKSRGSDLGIVITTSSGLIMAAMVTVRRYTNPYIALAEETHISMLEDSDVLVTKFGDEVIGTVIMGWVDGETKGKRRKWRAEIKGWAVRLRYRGKGEGIALLQEAVNLAKKKDADGISFAPDHANSRRVLWDFYNGPFDKQERKAEAKLEAMWDNNAKTTKSKRR</sequence>
<dbReference type="HOGENOM" id="CLU_040076_1_0_1"/>
<evidence type="ECO:0000313" key="4">
    <source>
        <dbReference type="EMBL" id="KEQ73621.1"/>
    </source>
</evidence>
<dbReference type="SUPFAM" id="SSF55729">
    <property type="entry name" value="Acyl-CoA N-acyltransferases (Nat)"/>
    <property type="match status" value="1"/>
</dbReference>
<organism evidence="4 5">
    <name type="scientific">Aureobasidium namibiae CBS 147.97</name>
    <dbReference type="NCBI Taxonomy" id="1043004"/>
    <lineage>
        <taxon>Eukaryota</taxon>
        <taxon>Fungi</taxon>
        <taxon>Dikarya</taxon>
        <taxon>Ascomycota</taxon>
        <taxon>Pezizomycotina</taxon>
        <taxon>Dothideomycetes</taxon>
        <taxon>Dothideomycetidae</taxon>
        <taxon>Dothideales</taxon>
        <taxon>Saccotheciaceae</taxon>
        <taxon>Aureobasidium</taxon>
    </lineage>
</organism>
<dbReference type="Pfam" id="PF00583">
    <property type="entry name" value="Acetyltransf_1"/>
    <property type="match status" value="1"/>
</dbReference>
<dbReference type="GO" id="GO:0016747">
    <property type="term" value="F:acyltransferase activity, transferring groups other than amino-acyl groups"/>
    <property type="evidence" value="ECO:0007669"/>
    <property type="project" value="InterPro"/>
</dbReference>
<evidence type="ECO:0000313" key="5">
    <source>
        <dbReference type="Proteomes" id="UP000027730"/>
    </source>
</evidence>
<evidence type="ECO:0000259" key="3">
    <source>
        <dbReference type="PROSITE" id="PS51186"/>
    </source>
</evidence>
<reference evidence="4 5" key="1">
    <citation type="journal article" date="2014" name="BMC Genomics">
        <title>Genome sequencing of four Aureobasidium pullulans varieties: biotechnological potential, stress tolerance, and description of new species.</title>
        <authorList>
            <person name="Gostin Ar C."/>
            <person name="Ohm R.A."/>
            <person name="Kogej T."/>
            <person name="Sonjak S."/>
            <person name="Turk M."/>
            <person name="Zajc J."/>
            <person name="Zalar P."/>
            <person name="Grube M."/>
            <person name="Sun H."/>
            <person name="Han J."/>
            <person name="Sharma A."/>
            <person name="Chiniquy J."/>
            <person name="Ngan C.Y."/>
            <person name="Lipzen A."/>
            <person name="Barry K."/>
            <person name="Grigoriev I.V."/>
            <person name="Gunde-Cimerman N."/>
        </authorList>
    </citation>
    <scope>NUCLEOTIDE SEQUENCE [LARGE SCALE GENOMIC DNA]</scope>
    <source>
        <strain evidence="4 5">CBS 147.97</strain>
    </source>
</reference>
<dbReference type="CDD" id="cd04301">
    <property type="entry name" value="NAT_SF"/>
    <property type="match status" value="1"/>
</dbReference>
<keyword evidence="5" id="KW-1185">Reference proteome</keyword>
<dbReference type="AlphaFoldDB" id="A0A074XGC7"/>
<proteinExistence type="predicted"/>
<keyword evidence="2" id="KW-0472">Membrane</keyword>
<keyword evidence="2" id="KW-0812">Transmembrane</keyword>
<dbReference type="GeneID" id="25410550"/>
<dbReference type="InterPro" id="IPR000182">
    <property type="entry name" value="GNAT_dom"/>
</dbReference>
<feature type="domain" description="N-acetyltransferase" evidence="3">
    <location>
        <begin position="106"/>
        <end position="251"/>
    </location>
</feature>
<evidence type="ECO:0000256" key="2">
    <source>
        <dbReference type="SAM" id="Phobius"/>
    </source>
</evidence>
<gene>
    <name evidence="4" type="ORF">M436DRAFT_46574</name>
</gene>
<feature type="transmembrane region" description="Helical" evidence="2">
    <location>
        <begin position="74"/>
        <end position="97"/>
    </location>
</feature>
<dbReference type="InterPro" id="IPR016181">
    <property type="entry name" value="Acyl_CoA_acyltransferase"/>
</dbReference>
<feature type="compositionally biased region" description="Polar residues" evidence="1">
    <location>
        <begin position="1"/>
        <end position="25"/>
    </location>
</feature>
<feature type="transmembrane region" description="Helical" evidence="2">
    <location>
        <begin position="103"/>
        <end position="122"/>
    </location>
</feature>
<dbReference type="Proteomes" id="UP000027730">
    <property type="component" value="Unassembled WGS sequence"/>
</dbReference>
<dbReference type="EMBL" id="KL584709">
    <property type="protein sequence ID" value="KEQ73621.1"/>
    <property type="molecule type" value="Genomic_DNA"/>
</dbReference>